<dbReference type="EMBL" id="JAWDJW010004916">
    <property type="protein sequence ID" value="KAK3070825.1"/>
    <property type="molecule type" value="Genomic_DNA"/>
</dbReference>
<feature type="non-terminal residue" evidence="1">
    <location>
        <position position="1"/>
    </location>
</feature>
<reference evidence="1" key="1">
    <citation type="submission" date="2024-09" db="EMBL/GenBank/DDBJ databases">
        <title>Black Yeasts Isolated from many extreme environments.</title>
        <authorList>
            <person name="Coleine C."/>
            <person name="Stajich J.E."/>
            <person name="Selbmann L."/>
        </authorList>
    </citation>
    <scope>NUCLEOTIDE SEQUENCE</scope>
    <source>
        <strain evidence="1">CCFEE 5737</strain>
    </source>
</reference>
<protein>
    <submittedName>
        <fullName evidence="1">Uncharacterized protein</fullName>
    </submittedName>
</protein>
<accession>A0ACC3DGS5</accession>
<feature type="non-terminal residue" evidence="1">
    <location>
        <position position="78"/>
    </location>
</feature>
<dbReference type="Proteomes" id="UP001186974">
    <property type="component" value="Unassembled WGS sequence"/>
</dbReference>
<proteinExistence type="predicted"/>
<keyword evidence="2" id="KW-1185">Reference proteome</keyword>
<evidence type="ECO:0000313" key="1">
    <source>
        <dbReference type="EMBL" id="KAK3070825.1"/>
    </source>
</evidence>
<evidence type="ECO:0000313" key="2">
    <source>
        <dbReference type="Proteomes" id="UP001186974"/>
    </source>
</evidence>
<organism evidence="1 2">
    <name type="scientific">Coniosporium uncinatum</name>
    <dbReference type="NCBI Taxonomy" id="93489"/>
    <lineage>
        <taxon>Eukaryota</taxon>
        <taxon>Fungi</taxon>
        <taxon>Dikarya</taxon>
        <taxon>Ascomycota</taxon>
        <taxon>Pezizomycotina</taxon>
        <taxon>Dothideomycetes</taxon>
        <taxon>Dothideomycetes incertae sedis</taxon>
        <taxon>Coniosporium</taxon>
    </lineage>
</organism>
<gene>
    <name evidence="1" type="ORF">LTS18_015004</name>
</gene>
<sequence length="78" mass="8443">FHGFAVDGIEFLYEDSTSQMFGKKGGDGKGSLFELDTRRGEAVMGFYLRDGVWIDGIQILTSTGRRSEVYGNPTGGSG</sequence>
<comment type="caution">
    <text evidence="1">The sequence shown here is derived from an EMBL/GenBank/DDBJ whole genome shotgun (WGS) entry which is preliminary data.</text>
</comment>
<name>A0ACC3DGS5_9PEZI</name>